<accession>A0A2P2QY57</accession>
<reference evidence="1" key="1">
    <citation type="submission" date="2018-02" db="EMBL/GenBank/DDBJ databases">
        <title>Rhizophora mucronata_Transcriptome.</title>
        <authorList>
            <person name="Meera S.P."/>
            <person name="Sreeshan A."/>
            <person name="Augustine A."/>
        </authorList>
    </citation>
    <scope>NUCLEOTIDE SEQUENCE</scope>
    <source>
        <tissue evidence="1">Leaf</tissue>
    </source>
</reference>
<sequence>MQKPKRTETTTDKESMNISVIVKNKLPAYRPALSSALKQTNKLA</sequence>
<protein>
    <submittedName>
        <fullName evidence="1">Uncharacterized protein</fullName>
    </submittedName>
</protein>
<name>A0A2P2QY57_RHIMU</name>
<dbReference type="AlphaFoldDB" id="A0A2P2QY57"/>
<evidence type="ECO:0000313" key="1">
    <source>
        <dbReference type="EMBL" id="MBX71903.1"/>
    </source>
</evidence>
<organism evidence="1">
    <name type="scientific">Rhizophora mucronata</name>
    <name type="common">Asiatic mangrove</name>
    <dbReference type="NCBI Taxonomy" id="61149"/>
    <lineage>
        <taxon>Eukaryota</taxon>
        <taxon>Viridiplantae</taxon>
        <taxon>Streptophyta</taxon>
        <taxon>Embryophyta</taxon>
        <taxon>Tracheophyta</taxon>
        <taxon>Spermatophyta</taxon>
        <taxon>Magnoliopsida</taxon>
        <taxon>eudicotyledons</taxon>
        <taxon>Gunneridae</taxon>
        <taxon>Pentapetalae</taxon>
        <taxon>rosids</taxon>
        <taxon>fabids</taxon>
        <taxon>Malpighiales</taxon>
        <taxon>Rhizophoraceae</taxon>
        <taxon>Rhizophora</taxon>
    </lineage>
</organism>
<proteinExistence type="predicted"/>
<dbReference type="EMBL" id="GGEC01091419">
    <property type="protein sequence ID" value="MBX71903.1"/>
    <property type="molecule type" value="Transcribed_RNA"/>
</dbReference>